<accession>A0ABQ6N976</accession>
<dbReference type="EMBL" id="BRYB01002359">
    <property type="protein sequence ID" value="GMI43689.1"/>
    <property type="molecule type" value="Genomic_DNA"/>
</dbReference>
<dbReference type="PANTHER" id="PTHR44068:SF11">
    <property type="entry name" value="GERANYL DIPHOSPHATE 2-C-METHYLTRANSFERASE"/>
    <property type="match status" value="1"/>
</dbReference>
<evidence type="ECO:0000313" key="2">
    <source>
        <dbReference type="EMBL" id="GMI43689.1"/>
    </source>
</evidence>
<dbReference type="SUPFAM" id="SSF53335">
    <property type="entry name" value="S-adenosyl-L-methionine-dependent methyltransferases"/>
    <property type="match status" value="1"/>
</dbReference>
<feature type="domain" description="Methyltransferase" evidence="1">
    <location>
        <begin position="85"/>
        <end position="179"/>
    </location>
</feature>
<dbReference type="PANTHER" id="PTHR44068">
    <property type="entry name" value="ZGC:194242"/>
    <property type="match status" value="1"/>
</dbReference>
<dbReference type="CDD" id="cd02440">
    <property type="entry name" value="AdoMet_MTases"/>
    <property type="match status" value="1"/>
</dbReference>
<dbReference type="InterPro" id="IPR050447">
    <property type="entry name" value="Erg6_SMT_methyltransf"/>
</dbReference>
<reference evidence="2 3" key="1">
    <citation type="journal article" date="2023" name="Commun. Biol.">
        <title>Genome analysis of Parmales, the sister group of diatoms, reveals the evolutionary specialization of diatoms from phago-mixotrophs to photoautotrophs.</title>
        <authorList>
            <person name="Ban H."/>
            <person name="Sato S."/>
            <person name="Yoshikawa S."/>
            <person name="Yamada K."/>
            <person name="Nakamura Y."/>
            <person name="Ichinomiya M."/>
            <person name="Sato N."/>
            <person name="Blanc-Mathieu R."/>
            <person name="Endo H."/>
            <person name="Kuwata A."/>
            <person name="Ogata H."/>
        </authorList>
    </citation>
    <scope>NUCLEOTIDE SEQUENCE [LARGE SCALE GENOMIC DNA]</scope>
</reference>
<dbReference type="InterPro" id="IPR041698">
    <property type="entry name" value="Methyltransf_25"/>
</dbReference>
<evidence type="ECO:0000313" key="3">
    <source>
        <dbReference type="Proteomes" id="UP001165060"/>
    </source>
</evidence>
<gene>
    <name evidence="2" type="ORF">TeGR_g2452</name>
</gene>
<dbReference type="Proteomes" id="UP001165060">
    <property type="component" value="Unassembled WGS sequence"/>
</dbReference>
<keyword evidence="3" id="KW-1185">Reference proteome</keyword>
<organism evidence="2 3">
    <name type="scientific">Tetraparma gracilis</name>
    <dbReference type="NCBI Taxonomy" id="2962635"/>
    <lineage>
        <taxon>Eukaryota</taxon>
        <taxon>Sar</taxon>
        <taxon>Stramenopiles</taxon>
        <taxon>Ochrophyta</taxon>
        <taxon>Bolidophyceae</taxon>
        <taxon>Parmales</taxon>
        <taxon>Triparmaceae</taxon>
        <taxon>Tetraparma</taxon>
    </lineage>
</organism>
<dbReference type="InterPro" id="IPR029063">
    <property type="entry name" value="SAM-dependent_MTases_sf"/>
</dbReference>
<evidence type="ECO:0000259" key="1">
    <source>
        <dbReference type="Pfam" id="PF13649"/>
    </source>
</evidence>
<protein>
    <recommendedName>
        <fullName evidence="1">Methyltransferase domain-containing protein</fullName>
    </recommendedName>
</protein>
<dbReference type="Pfam" id="PF13649">
    <property type="entry name" value="Methyltransf_25"/>
    <property type="match status" value="1"/>
</dbReference>
<proteinExistence type="predicted"/>
<sequence length="183" mass="18637">MPAPPAASAASEIKRMQLYSSKSPSAPLSHEVYESLASLGHASPSTAAELPVEDVARFTCLNYTGSAGARSAASFLGLSPIVSCLDLGSGLGGPAIVFSSATGCEVTGVELQPDQAAVAKQLARACGVGNRVTFVAGDFLTVPPPRRHGALFSALVVLHVPLARRAALFARARASLEPGARVA</sequence>
<dbReference type="Gene3D" id="3.40.50.150">
    <property type="entry name" value="Vaccinia Virus protein VP39"/>
    <property type="match status" value="1"/>
</dbReference>
<name>A0ABQ6N976_9STRA</name>
<comment type="caution">
    <text evidence="2">The sequence shown here is derived from an EMBL/GenBank/DDBJ whole genome shotgun (WGS) entry which is preliminary data.</text>
</comment>